<evidence type="ECO:0000313" key="2">
    <source>
        <dbReference type="Proteomes" id="UP001055337"/>
    </source>
</evidence>
<dbReference type="Proteomes" id="UP001055337">
    <property type="component" value="Chromosome"/>
</dbReference>
<organism evidence="1 2">
    <name type="scientific">Mycolicibacterium crocinum</name>
    <dbReference type="NCBI Taxonomy" id="388459"/>
    <lineage>
        <taxon>Bacteria</taxon>
        <taxon>Bacillati</taxon>
        <taxon>Actinomycetota</taxon>
        <taxon>Actinomycetes</taxon>
        <taxon>Mycobacteriales</taxon>
        <taxon>Mycobacteriaceae</taxon>
        <taxon>Mycolicibacterium</taxon>
    </lineage>
</organism>
<gene>
    <name evidence="1" type="ORF">MI149_16545</name>
</gene>
<dbReference type="EMBL" id="CP092362">
    <property type="protein sequence ID" value="ULN39369.1"/>
    <property type="molecule type" value="Genomic_DNA"/>
</dbReference>
<accession>A0ABY3TF93</accession>
<evidence type="ECO:0000313" key="1">
    <source>
        <dbReference type="EMBL" id="ULN39369.1"/>
    </source>
</evidence>
<reference evidence="1" key="1">
    <citation type="submission" date="2022-08" db="EMBL/GenBank/DDBJ databases">
        <title>Whole genome sequencing of non-tuberculosis mycobacteria type-strains.</title>
        <authorList>
            <person name="Igarashi Y."/>
            <person name="Osugi A."/>
            <person name="Mitarai S."/>
        </authorList>
    </citation>
    <scope>NUCLEOTIDE SEQUENCE</scope>
    <source>
        <strain evidence="1">JCM 16369</strain>
    </source>
</reference>
<sequence>MGGQRLVFSGYIAGFGTGSGVRLVIGHWTRSPFGAFTDVMVQTAADERVLLAPSAEVAEFVADTYHFDRIEVGPVTAVMSGARLDVTAGELTVAVGIGGPAPLDRLLRLVPGRLAVAPWWLSAIDPIASRIVPGVHTAGSAGQGRREFYGVRRSRRIVSVSGAFGGRDLGGVAPLLPAVGFGFSSAPPDPQIVAVTTTIDEGSAGRFSRRRLMG</sequence>
<name>A0ABY3TF93_9MYCO</name>
<proteinExistence type="predicted"/>
<protein>
    <submittedName>
        <fullName evidence="1">Uncharacterized protein</fullName>
    </submittedName>
</protein>
<dbReference type="RefSeq" id="WP_240176327.1">
    <property type="nucleotide sequence ID" value="NZ_CP092362.2"/>
</dbReference>
<keyword evidence="2" id="KW-1185">Reference proteome</keyword>